<dbReference type="Gene3D" id="3.30.530.20">
    <property type="match status" value="1"/>
</dbReference>
<dbReference type="InterPro" id="IPR023393">
    <property type="entry name" value="START-like_dom_sf"/>
</dbReference>
<dbReference type="GO" id="GO:0038023">
    <property type="term" value="F:signaling receptor activity"/>
    <property type="evidence" value="ECO:0007669"/>
    <property type="project" value="TreeGrafter"/>
</dbReference>
<organism evidence="4 5">
    <name type="scientific">Dipteronia sinensis</name>
    <dbReference type="NCBI Taxonomy" id="43782"/>
    <lineage>
        <taxon>Eukaryota</taxon>
        <taxon>Viridiplantae</taxon>
        <taxon>Streptophyta</taxon>
        <taxon>Embryophyta</taxon>
        <taxon>Tracheophyta</taxon>
        <taxon>Spermatophyta</taxon>
        <taxon>Magnoliopsida</taxon>
        <taxon>eudicotyledons</taxon>
        <taxon>Gunneridae</taxon>
        <taxon>Pentapetalae</taxon>
        <taxon>rosids</taxon>
        <taxon>malvids</taxon>
        <taxon>Sapindales</taxon>
        <taxon>Sapindaceae</taxon>
        <taxon>Hippocastanoideae</taxon>
        <taxon>Acereae</taxon>
        <taxon>Dipteronia</taxon>
    </lineage>
</organism>
<evidence type="ECO:0000259" key="3">
    <source>
        <dbReference type="Pfam" id="PF00407"/>
    </source>
</evidence>
<dbReference type="PANTHER" id="PTHR31213:SF19">
    <property type="entry name" value="BET V I_MAJOR LATEX PROTEIN DOMAIN-CONTAINING PROTEIN"/>
    <property type="match status" value="1"/>
</dbReference>
<dbReference type="AlphaFoldDB" id="A0AAE0A069"/>
<dbReference type="Proteomes" id="UP001281410">
    <property type="component" value="Unassembled WGS sequence"/>
</dbReference>
<evidence type="ECO:0000256" key="2">
    <source>
        <dbReference type="ARBA" id="ARBA00022589"/>
    </source>
</evidence>
<dbReference type="GO" id="GO:0010427">
    <property type="term" value="F:abscisic acid binding"/>
    <property type="evidence" value="ECO:0007669"/>
    <property type="project" value="TreeGrafter"/>
</dbReference>
<dbReference type="GO" id="GO:0005737">
    <property type="term" value="C:cytoplasm"/>
    <property type="evidence" value="ECO:0007669"/>
    <property type="project" value="TreeGrafter"/>
</dbReference>
<evidence type="ECO:0000313" key="4">
    <source>
        <dbReference type="EMBL" id="KAK3198358.1"/>
    </source>
</evidence>
<keyword evidence="2" id="KW-0017">Alkaloid metabolism</keyword>
<evidence type="ECO:0000256" key="1">
    <source>
        <dbReference type="ARBA" id="ARBA00009744"/>
    </source>
</evidence>
<dbReference type="EMBL" id="JANJYJ010000007">
    <property type="protein sequence ID" value="KAK3198358.1"/>
    <property type="molecule type" value="Genomic_DNA"/>
</dbReference>
<dbReference type="GO" id="GO:0009820">
    <property type="term" value="P:alkaloid metabolic process"/>
    <property type="evidence" value="ECO:0007669"/>
    <property type="project" value="UniProtKB-KW"/>
</dbReference>
<dbReference type="GO" id="GO:0004864">
    <property type="term" value="F:protein phosphatase inhibitor activity"/>
    <property type="evidence" value="ECO:0007669"/>
    <property type="project" value="TreeGrafter"/>
</dbReference>
<keyword evidence="5" id="KW-1185">Reference proteome</keyword>
<dbReference type="GO" id="GO:0005634">
    <property type="term" value="C:nucleus"/>
    <property type="evidence" value="ECO:0007669"/>
    <property type="project" value="TreeGrafter"/>
</dbReference>
<dbReference type="InterPro" id="IPR000916">
    <property type="entry name" value="Bet_v_I/MLP"/>
</dbReference>
<sequence length="161" mass="18107">MSSSSGKLCHELEVDVGASEVWELYGTLKLAKLVEQQLTSFFHKIEVLQGDGGVGTLLNIVLVPGTFGYKERFTKVDNERRIKETEIVEGGYLELGFIFYIIRLEIIENLEKESSSIIKTTIEYQLMEDMASNASIVTIQPLAHIAQTAKTYLLNLKHNPQ</sequence>
<evidence type="ECO:0000313" key="5">
    <source>
        <dbReference type="Proteomes" id="UP001281410"/>
    </source>
</evidence>
<feature type="domain" description="Bet v I/Major latex protein" evidence="3">
    <location>
        <begin position="5"/>
        <end position="154"/>
    </location>
</feature>
<gene>
    <name evidence="4" type="ORF">Dsin_021773</name>
</gene>
<dbReference type="InterPro" id="IPR050279">
    <property type="entry name" value="Plant_def-hormone_signal"/>
</dbReference>
<reference evidence="4" key="1">
    <citation type="journal article" date="2023" name="Plant J.">
        <title>Genome sequences and population genomics provide insights into the demographic history, inbreeding, and mutation load of two 'living fossil' tree species of Dipteronia.</title>
        <authorList>
            <person name="Feng Y."/>
            <person name="Comes H.P."/>
            <person name="Chen J."/>
            <person name="Zhu S."/>
            <person name="Lu R."/>
            <person name="Zhang X."/>
            <person name="Li P."/>
            <person name="Qiu J."/>
            <person name="Olsen K.M."/>
            <person name="Qiu Y."/>
        </authorList>
    </citation>
    <scope>NUCLEOTIDE SEQUENCE</scope>
    <source>
        <strain evidence="4">NBL</strain>
    </source>
</reference>
<protein>
    <recommendedName>
        <fullName evidence="3">Bet v I/Major latex protein domain-containing protein</fullName>
    </recommendedName>
</protein>
<dbReference type="Pfam" id="PF00407">
    <property type="entry name" value="Bet_v_1"/>
    <property type="match status" value="1"/>
</dbReference>
<dbReference type="GO" id="GO:0009738">
    <property type="term" value="P:abscisic acid-activated signaling pathway"/>
    <property type="evidence" value="ECO:0007669"/>
    <property type="project" value="TreeGrafter"/>
</dbReference>
<dbReference type="GO" id="GO:0006952">
    <property type="term" value="P:defense response"/>
    <property type="evidence" value="ECO:0007669"/>
    <property type="project" value="InterPro"/>
</dbReference>
<proteinExistence type="inferred from homology"/>
<comment type="similarity">
    <text evidence="1">Belongs to the BetVI family.</text>
</comment>
<dbReference type="SUPFAM" id="SSF55961">
    <property type="entry name" value="Bet v1-like"/>
    <property type="match status" value="1"/>
</dbReference>
<comment type="caution">
    <text evidence="4">The sequence shown here is derived from an EMBL/GenBank/DDBJ whole genome shotgun (WGS) entry which is preliminary data.</text>
</comment>
<accession>A0AAE0A069</accession>
<dbReference type="PANTHER" id="PTHR31213">
    <property type="entry name" value="OS08G0374000 PROTEIN-RELATED"/>
    <property type="match status" value="1"/>
</dbReference>
<name>A0AAE0A069_9ROSI</name>